<dbReference type="RefSeq" id="WP_262684960.1">
    <property type="nucleotide sequence ID" value="NZ_JAOQIO010000065.1"/>
</dbReference>
<proteinExistence type="predicted"/>
<sequence>MDFRHELILIYFASVEDDFLLSDLVELLGIDYGILDEMLQTLINESYLVYDEYNLFVLSEHAQLLLRSKNLHNINLFELQQKSPIKYVDNPLPINGLYVPKHFDKKFKSY</sequence>
<evidence type="ECO:0000313" key="1">
    <source>
        <dbReference type="EMBL" id="MCU6793730.1"/>
    </source>
</evidence>
<name>A0ABT2UGG6_9BACL</name>
<dbReference type="EMBL" id="JAOQIO010000065">
    <property type="protein sequence ID" value="MCU6793730.1"/>
    <property type="molecule type" value="Genomic_DNA"/>
</dbReference>
<protein>
    <recommendedName>
        <fullName evidence="3">DUF4364 family protein</fullName>
    </recommendedName>
</protein>
<gene>
    <name evidence="1" type="ORF">OB236_16620</name>
</gene>
<dbReference type="Proteomes" id="UP001652445">
    <property type="component" value="Unassembled WGS sequence"/>
</dbReference>
<reference evidence="1 2" key="1">
    <citation type="submission" date="2022-09" db="EMBL/GenBank/DDBJ databases">
        <authorList>
            <person name="Han X.L."/>
            <person name="Wang Q."/>
            <person name="Lu T."/>
        </authorList>
    </citation>
    <scope>NUCLEOTIDE SEQUENCE [LARGE SCALE GENOMIC DNA]</scope>
    <source>
        <strain evidence="1 2">WQ 127069</strain>
    </source>
</reference>
<evidence type="ECO:0000313" key="2">
    <source>
        <dbReference type="Proteomes" id="UP001652445"/>
    </source>
</evidence>
<evidence type="ECO:0008006" key="3">
    <source>
        <dbReference type="Google" id="ProtNLM"/>
    </source>
</evidence>
<organism evidence="1 2">
    <name type="scientific">Paenibacillus baimaensis</name>
    <dbReference type="NCBI Taxonomy" id="2982185"/>
    <lineage>
        <taxon>Bacteria</taxon>
        <taxon>Bacillati</taxon>
        <taxon>Bacillota</taxon>
        <taxon>Bacilli</taxon>
        <taxon>Bacillales</taxon>
        <taxon>Paenibacillaceae</taxon>
        <taxon>Paenibacillus</taxon>
    </lineage>
</organism>
<accession>A0ABT2UGG6</accession>
<keyword evidence="2" id="KW-1185">Reference proteome</keyword>
<comment type="caution">
    <text evidence="1">The sequence shown here is derived from an EMBL/GenBank/DDBJ whole genome shotgun (WGS) entry which is preliminary data.</text>
</comment>